<reference evidence="2 3" key="1">
    <citation type="journal article" date="2018" name="Mol. Biol. Evol.">
        <title>Broad Genomic Sampling Reveals a Smut Pathogenic Ancestry of the Fungal Clade Ustilaginomycotina.</title>
        <authorList>
            <person name="Kijpornyongpan T."/>
            <person name="Mondo S.J."/>
            <person name="Barry K."/>
            <person name="Sandor L."/>
            <person name="Lee J."/>
            <person name="Lipzen A."/>
            <person name="Pangilinan J."/>
            <person name="LaButti K."/>
            <person name="Hainaut M."/>
            <person name="Henrissat B."/>
            <person name="Grigoriev I.V."/>
            <person name="Spatafora J.W."/>
            <person name="Aime M.C."/>
        </authorList>
    </citation>
    <scope>NUCLEOTIDE SEQUENCE [LARGE SCALE GENOMIC DNA]</scope>
    <source>
        <strain evidence="2 3">MCA 5214</strain>
    </source>
</reference>
<evidence type="ECO:0000313" key="2">
    <source>
        <dbReference type="EMBL" id="PWN26544.1"/>
    </source>
</evidence>
<feature type="signal peptide" evidence="1">
    <location>
        <begin position="1"/>
        <end position="24"/>
    </location>
</feature>
<protein>
    <submittedName>
        <fullName evidence="2">Uncharacterized protein</fullName>
    </submittedName>
</protein>
<dbReference type="RefSeq" id="XP_025361156.1">
    <property type="nucleotide sequence ID" value="XM_025504773.1"/>
</dbReference>
<organism evidence="2 3">
    <name type="scientific">Jaminaea rosea</name>
    <dbReference type="NCBI Taxonomy" id="1569628"/>
    <lineage>
        <taxon>Eukaryota</taxon>
        <taxon>Fungi</taxon>
        <taxon>Dikarya</taxon>
        <taxon>Basidiomycota</taxon>
        <taxon>Ustilaginomycotina</taxon>
        <taxon>Exobasidiomycetes</taxon>
        <taxon>Microstromatales</taxon>
        <taxon>Microstromatales incertae sedis</taxon>
        <taxon>Jaminaea</taxon>
    </lineage>
</organism>
<gene>
    <name evidence="2" type="ORF">BDZ90DRAFT_227736</name>
</gene>
<sequence length="327" mass="36731">MHIFTPIFPLFTAFIPLLLTSAQAQFTCTWKIGDKTPFNYDFALFCRAVRQDEKGGFATYICDGHGTGEYDTRVASWSFMHKDKLLVERGQRRRSKPILTQEIPLVLLVPGEWPTNFSTEQAPGYVELLESKDGRAGPQGHENVPQIASPMPALGNWSRGSLRCDASRPIATSPQLLRMLYLLLLSLSDLIARSLASPDIVCNWKIGNRVPFAYDFALFCRAVKVEQKGGYATYRCDGHGTGAYGVQVAAWGYWKKERLDVGAPCAGDSWGSTRFGRCYSPTWAFCLGNSTAGDCYYHRSTDECSWPVTFTKEEAPADVEVWYQYRY</sequence>
<evidence type="ECO:0000313" key="3">
    <source>
        <dbReference type="Proteomes" id="UP000245884"/>
    </source>
</evidence>
<keyword evidence="1" id="KW-0732">Signal</keyword>
<name>A0A316UNL8_9BASI</name>
<dbReference type="GeneID" id="37026596"/>
<keyword evidence="3" id="KW-1185">Reference proteome</keyword>
<accession>A0A316UNL8</accession>
<feature type="chain" id="PRO_5016393929" evidence="1">
    <location>
        <begin position="25"/>
        <end position="327"/>
    </location>
</feature>
<dbReference type="EMBL" id="KZ819671">
    <property type="protein sequence ID" value="PWN26544.1"/>
    <property type="molecule type" value="Genomic_DNA"/>
</dbReference>
<dbReference type="AlphaFoldDB" id="A0A316UNL8"/>
<evidence type="ECO:0000256" key="1">
    <source>
        <dbReference type="SAM" id="SignalP"/>
    </source>
</evidence>
<proteinExistence type="predicted"/>
<dbReference type="Proteomes" id="UP000245884">
    <property type="component" value="Unassembled WGS sequence"/>
</dbReference>